<dbReference type="InterPro" id="IPR011009">
    <property type="entry name" value="Kinase-like_dom_sf"/>
</dbReference>
<dbReference type="AlphaFoldDB" id="A0A9Q9UWL5"/>
<dbReference type="PANTHER" id="PTHR24363:SF0">
    <property type="entry name" value="SERINE_THREONINE KINASE LIKE DOMAIN CONTAINING 1"/>
    <property type="match status" value="1"/>
</dbReference>
<proteinExistence type="inferred from homology"/>
<organism evidence="15">
    <name type="scientific">Moorena producens (strain JHB)</name>
    <dbReference type="NCBI Taxonomy" id="1454205"/>
    <lineage>
        <taxon>Bacteria</taxon>
        <taxon>Bacillati</taxon>
        <taxon>Cyanobacteriota</taxon>
        <taxon>Cyanophyceae</taxon>
        <taxon>Coleofasciculales</taxon>
        <taxon>Coleofasciculaceae</taxon>
        <taxon>Moorena</taxon>
    </lineage>
</organism>
<evidence type="ECO:0000256" key="11">
    <source>
        <dbReference type="PROSITE-ProRule" id="PRU00339"/>
    </source>
</evidence>
<evidence type="ECO:0000256" key="3">
    <source>
        <dbReference type="ARBA" id="ARBA00022527"/>
    </source>
</evidence>
<dbReference type="GO" id="GO:0005524">
    <property type="term" value="F:ATP binding"/>
    <property type="evidence" value="ECO:0007669"/>
    <property type="project" value="UniProtKB-KW"/>
</dbReference>
<dbReference type="PROSITE" id="PS50011">
    <property type="entry name" value="PROTEIN_KINASE_DOM"/>
    <property type="match status" value="1"/>
</dbReference>
<dbReference type="Pfam" id="PF00069">
    <property type="entry name" value="Pkinase"/>
    <property type="match status" value="1"/>
</dbReference>
<dbReference type="InterPro" id="IPR028081">
    <property type="entry name" value="Leu-bd"/>
</dbReference>
<evidence type="ECO:0000256" key="12">
    <source>
        <dbReference type="SAM" id="MobiDB-lite"/>
    </source>
</evidence>
<name>A0A9Q9UWL5_MOOP1</name>
<comment type="catalytic activity">
    <reaction evidence="9">
        <text>L-threonyl-[protein] + ATP = O-phospho-L-threonyl-[protein] + ADP + H(+)</text>
        <dbReference type="Rhea" id="RHEA:46608"/>
        <dbReference type="Rhea" id="RHEA-COMP:11060"/>
        <dbReference type="Rhea" id="RHEA-COMP:11605"/>
        <dbReference type="ChEBI" id="CHEBI:15378"/>
        <dbReference type="ChEBI" id="CHEBI:30013"/>
        <dbReference type="ChEBI" id="CHEBI:30616"/>
        <dbReference type="ChEBI" id="CHEBI:61977"/>
        <dbReference type="ChEBI" id="CHEBI:456216"/>
        <dbReference type="EC" id="2.7.11.1"/>
    </reaction>
</comment>
<dbReference type="Gene3D" id="3.40.50.2300">
    <property type="match status" value="2"/>
</dbReference>
<dbReference type="SUPFAM" id="SSF56112">
    <property type="entry name" value="Protein kinase-like (PK-like)"/>
    <property type="match status" value="1"/>
</dbReference>
<dbReference type="InterPro" id="IPR000719">
    <property type="entry name" value="Prot_kinase_dom"/>
</dbReference>
<keyword evidence="11" id="KW-0802">TPR repeat</keyword>
<keyword evidence="6" id="KW-0547">Nucleotide-binding</keyword>
<evidence type="ECO:0000256" key="5">
    <source>
        <dbReference type="ARBA" id="ARBA00022729"/>
    </source>
</evidence>
<dbReference type="PANTHER" id="PTHR24363">
    <property type="entry name" value="SERINE/THREONINE PROTEIN KINASE"/>
    <property type="match status" value="1"/>
</dbReference>
<dbReference type="Gene3D" id="3.30.200.20">
    <property type="entry name" value="Phosphorylase Kinase, domain 1"/>
    <property type="match status" value="1"/>
</dbReference>
<accession>A0A9Q9UWL5</accession>
<reference evidence="15" key="1">
    <citation type="journal article" date="2017" name="Proc. Natl. Acad. Sci. U.S.A.">
        <title>Comparative genomics uncovers the prolific and distinctive metabolic potential of the cyanobacterial genus Moorea.</title>
        <authorList>
            <person name="Leao T."/>
            <person name="Castelao G."/>
            <person name="Korobeynikov A."/>
            <person name="Monroe E.A."/>
            <person name="Podell S."/>
            <person name="Glukhov E."/>
            <person name="Allen E.E."/>
            <person name="Gerwick W.H."/>
            <person name="Gerwick L."/>
        </authorList>
    </citation>
    <scope>NUCLEOTIDE SEQUENCE</scope>
    <source>
        <strain evidence="15">JHB</strain>
    </source>
</reference>
<feature type="domain" description="Protein kinase" evidence="14">
    <location>
        <begin position="14"/>
        <end position="275"/>
    </location>
</feature>
<protein>
    <recommendedName>
        <fullName evidence="2">non-specific serine/threonine protein kinase</fullName>
        <ecNumber evidence="2">2.7.11.1</ecNumber>
    </recommendedName>
</protein>
<evidence type="ECO:0000256" key="8">
    <source>
        <dbReference type="ARBA" id="ARBA00022840"/>
    </source>
</evidence>
<feature type="region of interest" description="Disordered" evidence="12">
    <location>
        <begin position="294"/>
        <end position="347"/>
    </location>
</feature>
<evidence type="ECO:0000259" key="14">
    <source>
        <dbReference type="PROSITE" id="PS50011"/>
    </source>
</evidence>
<keyword evidence="13" id="KW-0472">Membrane</keyword>
<keyword evidence="8" id="KW-0067">ATP-binding</keyword>
<dbReference type="InterPro" id="IPR028082">
    <property type="entry name" value="Peripla_BP_I"/>
</dbReference>
<dbReference type="SUPFAM" id="SSF53822">
    <property type="entry name" value="Periplasmic binding protein-like I"/>
    <property type="match status" value="1"/>
</dbReference>
<evidence type="ECO:0000256" key="13">
    <source>
        <dbReference type="SAM" id="Phobius"/>
    </source>
</evidence>
<evidence type="ECO:0000256" key="6">
    <source>
        <dbReference type="ARBA" id="ARBA00022741"/>
    </source>
</evidence>
<dbReference type="Gene3D" id="1.10.510.10">
    <property type="entry name" value="Transferase(Phosphotransferase) domain 1"/>
    <property type="match status" value="1"/>
</dbReference>
<comment type="catalytic activity">
    <reaction evidence="10">
        <text>L-seryl-[protein] + ATP = O-phospho-L-seryl-[protein] + ADP + H(+)</text>
        <dbReference type="Rhea" id="RHEA:17989"/>
        <dbReference type="Rhea" id="RHEA-COMP:9863"/>
        <dbReference type="Rhea" id="RHEA-COMP:11604"/>
        <dbReference type="ChEBI" id="CHEBI:15378"/>
        <dbReference type="ChEBI" id="CHEBI:29999"/>
        <dbReference type="ChEBI" id="CHEBI:30616"/>
        <dbReference type="ChEBI" id="CHEBI:83421"/>
        <dbReference type="ChEBI" id="CHEBI:456216"/>
        <dbReference type="EC" id="2.7.11.1"/>
    </reaction>
</comment>
<feature type="compositionally biased region" description="Low complexity" evidence="12">
    <location>
        <begin position="333"/>
        <end position="347"/>
    </location>
</feature>
<evidence type="ECO:0000313" key="15">
    <source>
        <dbReference type="EMBL" id="WAN69991.1"/>
    </source>
</evidence>
<evidence type="ECO:0000256" key="1">
    <source>
        <dbReference type="ARBA" id="ARBA00010062"/>
    </source>
</evidence>
<evidence type="ECO:0000256" key="10">
    <source>
        <dbReference type="ARBA" id="ARBA00048679"/>
    </source>
</evidence>
<dbReference type="GO" id="GO:0004674">
    <property type="term" value="F:protein serine/threonine kinase activity"/>
    <property type="evidence" value="ECO:0007669"/>
    <property type="project" value="UniProtKB-KW"/>
</dbReference>
<feature type="compositionally biased region" description="Low complexity" evidence="12">
    <location>
        <begin position="302"/>
        <end position="317"/>
    </location>
</feature>
<dbReference type="CDD" id="cd06268">
    <property type="entry name" value="PBP1_ABC_transporter_LIVBP-like"/>
    <property type="match status" value="1"/>
</dbReference>
<sequence length="833" mass="91020">MTDLKPNDLLDRRYRVIDTLAQGGFGKTYIAEDTRRPTNPQCVIKQLKPPSNHPKSLENARRLFRTEAETLERLGKHDQIPMLLAYFEEDEEFYLVQEFIEGNTLSSEIKPGQSWSESQVRQMLQEVLRALSFIHQNRVIHRDIKPDNIIRRHQDNKLVLVDFGTVKQIRGPNHQVSGTIAVGTPGYMSTEQGRGNPRANSDIYGLGMIAIQAVTGLTINQIQEDPNTGEVIWEPWAKISDDLKRILSKMVRYHFRERYQSATEVLQALESYPQVSLPQQTSVPQPTIIQPTLVPQQHSRVPSPAIPSIPQSGQPQPTEISLPPSQLSATAASSPQPFGGSQSSGVGSQNPRRFLLPIAVATAVIGILIYLIWLFLFNNTPKTTESPKPSPPATNAQITSTQRRVEIDIQARISLGEKPLVKTEEVGTLNPQFQAAKQQGMQAMAAGDYDKAVSDFEVAIRKYPNAPETLIYLNNARIGNQKSYTIAVAGPIATDPDGTLAILRGVAQAQDEINKTGGINGVPLKVVITSDDQNPDTAKKIASALVKNPEILGVIGHSASSVTLAAGEVYNSGKLAAMSAVSTSVKLSNFSPYVFRSVPNDAFSARALANYMLTQLKKQNAAVFYNSKSDYSKSLRTEFVTAVSLGGGQVVDEIDISNPDFNPATLVEQAIERGAQVLFLAPNPAVLDQALEVVKVNGKRLSLLGGDVMYSPKTLEKGAENAVEMVVAVFWDIDSNPQSDFVRKSKALWNAEVNWRTAMAYDGTQALIEALKRNPTRAGVQEALSASDFVAPGVSGSIRFLPSGDRNGSVQLVKIHPNQNTSSGYDFLPIPSN</sequence>
<dbReference type="EC" id="2.7.11.1" evidence="2"/>
<evidence type="ECO:0000256" key="2">
    <source>
        <dbReference type="ARBA" id="ARBA00012513"/>
    </source>
</evidence>
<feature type="repeat" description="TPR" evidence="11">
    <location>
        <begin position="433"/>
        <end position="466"/>
    </location>
</feature>
<evidence type="ECO:0000256" key="9">
    <source>
        <dbReference type="ARBA" id="ARBA00047899"/>
    </source>
</evidence>
<dbReference type="EMBL" id="CP017708">
    <property type="protein sequence ID" value="WAN69991.1"/>
    <property type="molecule type" value="Genomic_DNA"/>
</dbReference>
<keyword evidence="5" id="KW-0732">Signal</keyword>
<keyword evidence="13" id="KW-0812">Transmembrane</keyword>
<dbReference type="SMART" id="SM00220">
    <property type="entry name" value="S_TKc"/>
    <property type="match status" value="1"/>
</dbReference>
<feature type="compositionally biased region" description="Polar residues" evidence="12">
    <location>
        <begin position="323"/>
        <end position="332"/>
    </location>
</feature>
<dbReference type="CDD" id="cd14014">
    <property type="entry name" value="STKc_PknB_like"/>
    <property type="match status" value="1"/>
</dbReference>
<keyword evidence="13" id="KW-1133">Transmembrane helix</keyword>
<dbReference type="Proteomes" id="UP000176944">
    <property type="component" value="Chromosome"/>
</dbReference>
<dbReference type="InterPro" id="IPR019734">
    <property type="entry name" value="TPR_rpt"/>
</dbReference>
<keyword evidence="7 15" id="KW-0418">Kinase</keyword>
<dbReference type="PROSITE" id="PS50005">
    <property type="entry name" value="TPR"/>
    <property type="match status" value="1"/>
</dbReference>
<dbReference type="Pfam" id="PF13458">
    <property type="entry name" value="Peripla_BP_6"/>
    <property type="match status" value="1"/>
</dbReference>
<gene>
    <name evidence="15" type="ORF">BJP36_38640</name>
</gene>
<reference evidence="15" key="2">
    <citation type="submission" date="2022-10" db="EMBL/GenBank/DDBJ databases">
        <authorList>
            <person name="Ngo T.-E."/>
        </authorList>
    </citation>
    <scope>NUCLEOTIDE SEQUENCE</scope>
    <source>
        <strain evidence="15">JHB</strain>
    </source>
</reference>
<evidence type="ECO:0000256" key="7">
    <source>
        <dbReference type="ARBA" id="ARBA00022777"/>
    </source>
</evidence>
<evidence type="ECO:0000256" key="4">
    <source>
        <dbReference type="ARBA" id="ARBA00022679"/>
    </source>
</evidence>
<feature type="transmembrane region" description="Helical" evidence="13">
    <location>
        <begin position="354"/>
        <end position="376"/>
    </location>
</feature>
<keyword evidence="3" id="KW-0723">Serine/threonine-protein kinase</keyword>
<feature type="region of interest" description="Disordered" evidence="12">
    <location>
        <begin position="382"/>
        <end position="401"/>
    </location>
</feature>
<comment type="similarity">
    <text evidence="1">Belongs to the leucine-binding protein family.</text>
</comment>
<keyword evidence="4" id="KW-0808">Transferase</keyword>